<evidence type="ECO:0000313" key="2">
    <source>
        <dbReference type="Proteomes" id="UP000712600"/>
    </source>
</evidence>
<dbReference type="InterPro" id="IPR043367">
    <property type="entry name" value="PLIP1/2/3"/>
</dbReference>
<dbReference type="AlphaFoldDB" id="A0A8S9Q211"/>
<dbReference type="PANTHER" id="PTHR46483">
    <property type="entry name" value="PHOSPHOLIPASE A1 PLIP2, CHLOROPLASTIC"/>
    <property type="match status" value="1"/>
</dbReference>
<accession>A0A8S9Q211</accession>
<dbReference type="Proteomes" id="UP000712600">
    <property type="component" value="Unassembled WGS sequence"/>
</dbReference>
<organism evidence="1 2">
    <name type="scientific">Brassica cretica</name>
    <name type="common">Mustard</name>
    <dbReference type="NCBI Taxonomy" id="69181"/>
    <lineage>
        <taxon>Eukaryota</taxon>
        <taxon>Viridiplantae</taxon>
        <taxon>Streptophyta</taxon>
        <taxon>Embryophyta</taxon>
        <taxon>Tracheophyta</taxon>
        <taxon>Spermatophyta</taxon>
        <taxon>Magnoliopsida</taxon>
        <taxon>eudicotyledons</taxon>
        <taxon>Gunneridae</taxon>
        <taxon>Pentapetalae</taxon>
        <taxon>rosids</taxon>
        <taxon>malvids</taxon>
        <taxon>Brassicales</taxon>
        <taxon>Brassicaceae</taxon>
        <taxon>Brassiceae</taxon>
        <taxon>Brassica</taxon>
    </lineage>
</organism>
<name>A0A8S9Q211_BRACR</name>
<dbReference type="GO" id="GO:0008970">
    <property type="term" value="F:phospholipase A1 activity"/>
    <property type="evidence" value="ECO:0007669"/>
    <property type="project" value="InterPro"/>
</dbReference>
<gene>
    <name evidence="1" type="ORF">F2Q69_00049672</name>
</gene>
<dbReference type="PANTHER" id="PTHR46483:SF1">
    <property type="entry name" value="PHOSPHOLIPASE A1 PLIP1, CHLOROPLASTIC"/>
    <property type="match status" value="1"/>
</dbReference>
<dbReference type="EMBL" id="QGKX02001347">
    <property type="protein sequence ID" value="KAF3524706.1"/>
    <property type="molecule type" value="Genomic_DNA"/>
</dbReference>
<reference evidence="1" key="1">
    <citation type="submission" date="2019-12" db="EMBL/GenBank/DDBJ databases">
        <title>Genome sequencing and annotation of Brassica cretica.</title>
        <authorList>
            <person name="Studholme D.J."/>
            <person name="Sarris P."/>
        </authorList>
    </citation>
    <scope>NUCLEOTIDE SEQUENCE</scope>
    <source>
        <strain evidence="1">PFS-109/04</strain>
        <tissue evidence="1">Leaf</tissue>
    </source>
</reference>
<evidence type="ECO:0000313" key="1">
    <source>
        <dbReference type="EMBL" id="KAF3524706.1"/>
    </source>
</evidence>
<proteinExistence type="predicted"/>
<sequence length="347" mass="37875">MKHVVTFGSPFVSCGGEKILEELGLDERHVHCVMMMHRDIVPRAFSCNYPDFVALILKLLNGSSVNMLVGDDQSSYVFVEIKRFKMSSKALLLIDDCSDSLLEVEENQQNQQAKSFLWVTLCLKGVALLGVWAERATTTGASAGWEVNTMVWGSSKSGEGEGASGVLVGRGGGDLFGSKAVSGGGSSIAAQLQENFLDIKGKTVSLSLSQETSKSKRTGLQMDQCGGTRPNSMISDLCNDGVWSLPSPRSEDQLALHAYLTTVTLTDSEETVSLSSPKHLRLLSLLAWQATIYTLWTERNSRIHRNEFRSADSLSTSTIALIKNRISSFRYSSPALSSAMMQIWLDD</sequence>
<protein>
    <submittedName>
        <fullName evidence="1">Uncharacterized protein</fullName>
    </submittedName>
</protein>
<comment type="caution">
    <text evidence="1">The sequence shown here is derived from an EMBL/GenBank/DDBJ whole genome shotgun (WGS) entry which is preliminary data.</text>
</comment>